<sequence>MRDIDRALAEIGEIRSQIASHTAFRGYGPLAISITGLLALMTAAAQSLLPVAGTPLLYISEWMVTAAVCGAVVRIEMQGRSKRLHSGLADVMIHQAIEQFLPATAASAFMPLLLLQFAPEGAWMMPGLWQLFVSLGIYASLHNLPRSMFYAGAFYLVSGFATLLYASQTHVLSPWLMGVPFLIGQTLMAVILYFAAGECDGED</sequence>
<evidence type="ECO:0000256" key="1">
    <source>
        <dbReference type="SAM" id="Phobius"/>
    </source>
</evidence>
<keyword evidence="3" id="KW-1185">Reference proteome</keyword>
<proteinExistence type="predicted"/>
<feature type="transmembrane region" description="Helical" evidence="1">
    <location>
        <begin position="123"/>
        <end position="141"/>
    </location>
</feature>
<reference evidence="2 3" key="1">
    <citation type="journal article" date="2019" name="Int. J. Syst. Evol. Microbiol.">
        <title>The Global Catalogue of Microorganisms (GCM) 10K type strain sequencing project: providing services to taxonomists for standard genome sequencing and annotation.</title>
        <authorList>
            <consortium name="The Broad Institute Genomics Platform"/>
            <consortium name="The Broad Institute Genome Sequencing Center for Infectious Disease"/>
            <person name="Wu L."/>
            <person name="Ma J."/>
        </authorList>
    </citation>
    <scope>NUCLEOTIDE SEQUENCE [LARGE SCALE GENOMIC DNA]</scope>
    <source>
        <strain evidence="2 3">JCM 15089</strain>
    </source>
</reference>
<organism evidence="2 3">
    <name type="scientific">Rhizomicrobium electricum</name>
    <dbReference type="NCBI Taxonomy" id="480070"/>
    <lineage>
        <taxon>Bacteria</taxon>
        <taxon>Pseudomonadati</taxon>
        <taxon>Pseudomonadota</taxon>
        <taxon>Alphaproteobacteria</taxon>
        <taxon>Micropepsales</taxon>
        <taxon>Micropepsaceae</taxon>
        <taxon>Rhizomicrobium</taxon>
    </lineage>
</organism>
<protein>
    <submittedName>
        <fullName evidence="2">Uncharacterized protein</fullName>
    </submittedName>
</protein>
<dbReference type="EMBL" id="BAAADD010000001">
    <property type="protein sequence ID" value="GAA0559702.1"/>
    <property type="molecule type" value="Genomic_DNA"/>
</dbReference>
<feature type="transmembrane region" description="Helical" evidence="1">
    <location>
        <begin position="30"/>
        <end position="49"/>
    </location>
</feature>
<evidence type="ECO:0000313" key="3">
    <source>
        <dbReference type="Proteomes" id="UP001499951"/>
    </source>
</evidence>
<keyword evidence="1" id="KW-0472">Membrane</keyword>
<feature type="transmembrane region" description="Helical" evidence="1">
    <location>
        <begin position="96"/>
        <end position="117"/>
    </location>
</feature>
<keyword evidence="1" id="KW-1133">Transmembrane helix</keyword>
<feature type="transmembrane region" description="Helical" evidence="1">
    <location>
        <begin position="55"/>
        <end position="75"/>
    </location>
</feature>
<evidence type="ECO:0000313" key="2">
    <source>
        <dbReference type="EMBL" id="GAA0559702.1"/>
    </source>
</evidence>
<comment type="caution">
    <text evidence="2">The sequence shown here is derived from an EMBL/GenBank/DDBJ whole genome shotgun (WGS) entry which is preliminary data.</text>
</comment>
<name>A0ABN1E5Q7_9PROT</name>
<dbReference type="RefSeq" id="WP_166931368.1">
    <property type="nucleotide sequence ID" value="NZ_BAAADD010000001.1"/>
</dbReference>
<feature type="transmembrane region" description="Helical" evidence="1">
    <location>
        <begin position="172"/>
        <end position="196"/>
    </location>
</feature>
<dbReference type="Proteomes" id="UP001499951">
    <property type="component" value="Unassembled WGS sequence"/>
</dbReference>
<keyword evidence="1" id="KW-0812">Transmembrane</keyword>
<gene>
    <name evidence="2" type="ORF">GCM10008942_05230</name>
</gene>
<feature type="transmembrane region" description="Helical" evidence="1">
    <location>
        <begin position="148"/>
        <end position="166"/>
    </location>
</feature>
<accession>A0ABN1E5Q7</accession>